<evidence type="ECO:0008006" key="3">
    <source>
        <dbReference type="Google" id="ProtNLM"/>
    </source>
</evidence>
<evidence type="ECO:0000313" key="1">
    <source>
        <dbReference type="EMBL" id="GAA6410421.1"/>
    </source>
</evidence>
<dbReference type="Pfam" id="PF02082">
    <property type="entry name" value="Rrf2"/>
    <property type="match status" value="1"/>
</dbReference>
<dbReference type="Proteomes" id="UP001600943">
    <property type="component" value="Unassembled WGS sequence"/>
</dbReference>
<dbReference type="InterPro" id="IPR036390">
    <property type="entry name" value="WH_DNA-bd_sf"/>
</dbReference>
<dbReference type="EMBL" id="BAABYW010000001">
    <property type="protein sequence ID" value="GAA6410421.1"/>
    <property type="molecule type" value="Genomic_DNA"/>
</dbReference>
<organism evidence="1 2">
    <name type="scientific">Blautia hominis</name>
    <dbReference type="NCBI Taxonomy" id="2025493"/>
    <lineage>
        <taxon>Bacteria</taxon>
        <taxon>Bacillati</taxon>
        <taxon>Bacillota</taxon>
        <taxon>Clostridia</taxon>
        <taxon>Lachnospirales</taxon>
        <taxon>Lachnospiraceae</taxon>
        <taxon>Blautia</taxon>
    </lineage>
</organism>
<evidence type="ECO:0000313" key="2">
    <source>
        <dbReference type="Proteomes" id="UP001600943"/>
    </source>
</evidence>
<protein>
    <recommendedName>
        <fullName evidence="3">Rrf2 family transcriptional regulator</fullName>
    </recommendedName>
</protein>
<dbReference type="Gene3D" id="1.10.10.10">
    <property type="entry name" value="Winged helix-like DNA-binding domain superfamily/Winged helix DNA-binding domain"/>
    <property type="match status" value="1"/>
</dbReference>
<comment type="caution">
    <text evidence="1">The sequence shown here is derived from an EMBL/GenBank/DDBJ whole genome shotgun (WGS) entry which is preliminary data.</text>
</comment>
<dbReference type="InterPro" id="IPR000944">
    <property type="entry name" value="Tscrpt_reg_Rrf2"/>
</dbReference>
<accession>A0ABQ0BG58</accession>
<keyword evidence="2" id="KW-1185">Reference proteome</keyword>
<dbReference type="RefSeq" id="WP_390408852.1">
    <property type="nucleotide sequence ID" value="NZ_BAABYW010000001.1"/>
</dbReference>
<reference evidence="1 2" key="1">
    <citation type="submission" date="2024-04" db="EMBL/GenBank/DDBJ databases">
        <title>Defined microbial consortia suppress multidrug-resistant proinflammatory Enterobacteriaceae via ecological control.</title>
        <authorList>
            <person name="Furuichi M."/>
            <person name="Kawaguchi T."/>
            <person name="Pust M."/>
            <person name="Yasuma K."/>
            <person name="Plichta D."/>
            <person name="Hasegawa N."/>
            <person name="Ohya T."/>
            <person name="Bhattarai S."/>
            <person name="Sasajima S."/>
            <person name="Aoto Y."/>
            <person name="Tuganbaev T."/>
            <person name="Yaginuma M."/>
            <person name="Ueda M."/>
            <person name="Okahashi N."/>
            <person name="Amafuji K."/>
            <person name="Kiridooshi Y."/>
            <person name="Sugita K."/>
            <person name="Strazar M."/>
            <person name="Skelly A."/>
            <person name="Suda W."/>
            <person name="Hattori M."/>
            <person name="Nakamoto N."/>
            <person name="Caballero S."/>
            <person name="Norman J."/>
            <person name="Olle B."/>
            <person name="Tanoue T."/>
            <person name="Arita M."/>
            <person name="Bucci V."/>
            <person name="Atarashi K."/>
            <person name="Xavier R."/>
            <person name="Honda K."/>
        </authorList>
    </citation>
    <scope>NUCLEOTIDE SEQUENCE [LARGE SCALE GENOMIC DNA]</scope>
    <source>
        <strain evidence="2">k04-0078-D8-1</strain>
    </source>
</reference>
<sequence>MNLSKRSRYGIRALIDLAQVGDGGCTQLSDIAARNHISAKYLVHIFIALLKAWILGNRRFRCPVTFSM</sequence>
<proteinExistence type="predicted"/>
<dbReference type="PROSITE" id="PS51197">
    <property type="entry name" value="HTH_RRF2_2"/>
    <property type="match status" value="1"/>
</dbReference>
<name>A0ABQ0BG58_9FIRM</name>
<dbReference type="SUPFAM" id="SSF46785">
    <property type="entry name" value="Winged helix' DNA-binding domain"/>
    <property type="match status" value="1"/>
</dbReference>
<gene>
    <name evidence="1" type="ORF">K040078D81_45380</name>
</gene>
<dbReference type="InterPro" id="IPR036388">
    <property type="entry name" value="WH-like_DNA-bd_sf"/>
</dbReference>